<accession>A0AAV4CJ06</accession>
<dbReference type="EMBL" id="BLXT01006353">
    <property type="protein sequence ID" value="GFO31104.1"/>
    <property type="molecule type" value="Genomic_DNA"/>
</dbReference>
<organism evidence="1 2">
    <name type="scientific">Plakobranchus ocellatus</name>
    <dbReference type="NCBI Taxonomy" id="259542"/>
    <lineage>
        <taxon>Eukaryota</taxon>
        <taxon>Metazoa</taxon>
        <taxon>Spiralia</taxon>
        <taxon>Lophotrochozoa</taxon>
        <taxon>Mollusca</taxon>
        <taxon>Gastropoda</taxon>
        <taxon>Heterobranchia</taxon>
        <taxon>Euthyneura</taxon>
        <taxon>Panpulmonata</taxon>
        <taxon>Sacoglossa</taxon>
        <taxon>Placobranchoidea</taxon>
        <taxon>Plakobranchidae</taxon>
        <taxon>Plakobranchus</taxon>
    </lineage>
</organism>
<comment type="caution">
    <text evidence="1">The sequence shown here is derived from an EMBL/GenBank/DDBJ whole genome shotgun (WGS) entry which is preliminary data.</text>
</comment>
<proteinExistence type="predicted"/>
<keyword evidence="2" id="KW-1185">Reference proteome</keyword>
<protein>
    <submittedName>
        <fullName evidence="1">Oxysterol-binding protein</fullName>
    </submittedName>
</protein>
<reference evidence="1 2" key="1">
    <citation type="journal article" date="2021" name="Elife">
        <title>Chloroplast acquisition without the gene transfer in kleptoplastic sea slugs, Plakobranchus ocellatus.</title>
        <authorList>
            <person name="Maeda T."/>
            <person name="Takahashi S."/>
            <person name="Yoshida T."/>
            <person name="Shimamura S."/>
            <person name="Takaki Y."/>
            <person name="Nagai Y."/>
            <person name="Toyoda A."/>
            <person name="Suzuki Y."/>
            <person name="Arimoto A."/>
            <person name="Ishii H."/>
            <person name="Satoh N."/>
            <person name="Nishiyama T."/>
            <person name="Hasebe M."/>
            <person name="Maruyama T."/>
            <person name="Minagawa J."/>
            <person name="Obokata J."/>
            <person name="Shigenobu S."/>
        </authorList>
    </citation>
    <scope>NUCLEOTIDE SEQUENCE [LARGE SCALE GENOMIC DNA]</scope>
</reference>
<feature type="non-terminal residue" evidence="1">
    <location>
        <position position="1"/>
    </location>
</feature>
<evidence type="ECO:0000313" key="1">
    <source>
        <dbReference type="EMBL" id="GFO31104.1"/>
    </source>
</evidence>
<evidence type="ECO:0000313" key="2">
    <source>
        <dbReference type="Proteomes" id="UP000735302"/>
    </source>
</evidence>
<dbReference type="Proteomes" id="UP000735302">
    <property type="component" value="Unassembled WGS sequence"/>
</dbReference>
<dbReference type="AlphaFoldDB" id="A0AAV4CJ06"/>
<name>A0AAV4CJ06_9GAST</name>
<gene>
    <name evidence="1" type="ORF">PoB_005760900</name>
</gene>
<sequence length="95" mass="10103">RALGGHYSTQHVSTSAEAVQEGRVLLQAVSPSGSVHLGHKGTKRRDHRSICSASSNVVRHLQGTIGKSREVLDGCARAGPSPLHNIDQAHNITHI</sequence>